<evidence type="ECO:0000313" key="3">
    <source>
        <dbReference type="Proteomes" id="UP000197290"/>
    </source>
</evidence>
<dbReference type="EMBL" id="NBBI01000009">
    <property type="protein sequence ID" value="OWK27821.1"/>
    <property type="molecule type" value="Genomic_DNA"/>
</dbReference>
<keyword evidence="3" id="KW-1185">Reference proteome</keyword>
<keyword evidence="1" id="KW-0472">Membrane</keyword>
<evidence type="ECO:0000313" key="2">
    <source>
        <dbReference type="EMBL" id="OWK27821.1"/>
    </source>
</evidence>
<dbReference type="Proteomes" id="UP000197290">
    <property type="component" value="Unassembled WGS sequence"/>
</dbReference>
<gene>
    <name evidence="2" type="ORF">SPDO_30610</name>
</gene>
<organism evidence="2 3">
    <name type="scientific">Sphingomonas dokdonensis</name>
    <dbReference type="NCBI Taxonomy" id="344880"/>
    <lineage>
        <taxon>Bacteria</taxon>
        <taxon>Pseudomonadati</taxon>
        <taxon>Pseudomonadota</taxon>
        <taxon>Alphaproteobacteria</taxon>
        <taxon>Sphingomonadales</taxon>
        <taxon>Sphingomonadaceae</taxon>
        <taxon>Sphingomonas</taxon>
    </lineage>
</organism>
<keyword evidence="1" id="KW-0812">Transmembrane</keyword>
<reference evidence="2 3" key="1">
    <citation type="submission" date="2017-03" db="EMBL/GenBank/DDBJ databases">
        <title>Genome sequence of Sphingomonas dokdonensis DSM 21029.</title>
        <authorList>
            <person name="Poehlein A."/>
            <person name="Wuebbeler J.H."/>
            <person name="Steinbuechel A."/>
            <person name="Daniel R."/>
        </authorList>
    </citation>
    <scope>NUCLEOTIDE SEQUENCE [LARGE SCALE GENOMIC DNA]</scope>
    <source>
        <strain evidence="2 3">DSM 21029</strain>
    </source>
</reference>
<dbReference type="AlphaFoldDB" id="A0A2D0A4K1"/>
<keyword evidence="1" id="KW-1133">Transmembrane helix</keyword>
<protein>
    <submittedName>
        <fullName evidence="2">Uncharacterized protein</fullName>
    </submittedName>
</protein>
<comment type="caution">
    <text evidence="2">The sequence shown here is derived from an EMBL/GenBank/DDBJ whole genome shotgun (WGS) entry which is preliminary data.</text>
</comment>
<dbReference type="RefSeq" id="WP_281252607.1">
    <property type="nucleotide sequence ID" value="NZ_NBBI01000009.1"/>
</dbReference>
<proteinExistence type="predicted"/>
<evidence type="ECO:0000256" key="1">
    <source>
        <dbReference type="SAM" id="Phobius"/>
    </source>
</evidence>
<name>A0A2D0A4K1_9SPHN</name>
<feature type="transmembrane region" description="Helical" evidence="1">
    <location>
        <begin position="6"/>
        <end position="26"/>
    </location>
</feature>
<accession>A0A2D0A4K1</accession>
<sequence length="44" mass="5255">MEREFIAYGLIALLAIIGLPLAGWSWEKRRRMKLRRQGIKRYGH</sequence>